<evidence type="ECO:0000256" key="1">
    <source>
        <dbReference type="SAM" id="SignalP"/>
    </source>
</evidence>
<protein>
    <recommendedName>
        <fullName evidence="4">DUF2987 domain-containing protein</fullName>
    </recommendedName>
</protein>
<keyword evidence="1" id="KW-0732">Signal</keyword>
<evidence type="ECO:0000313" key="3">
    <source>
        <dbReference type="Proteomes" id="UP000037515"/>
    </source>
</evidence>
<feature type="signal peptide" evidence="1">
    <location>
        <begin position="1"/>
        <end position="23"/>
    </location>
</feature>
<dbReference type="OrthoDB" id="5815145at2"/>
<sequence length="219" mass="24824">MKKLPLALLTATLATTAAMPSFAQEYMFTYSKLFTHMKQNSKEGHDDVKIGFFFVDAATKQLCPIDKAWMEKEEHYEELNSSDYNELIVPLDNNLRQANPLVFVQTPQDRRCDFSMVVMTKEPFKGEVSYQDVEKLMPQMQAMLEDLGGMFASWFTPDVEGVTMEFADNLNSTIHFSNGDVKKIVDGKVQVSLAEIGQGGYMRLPQETARVLPYLPKAN</sequence>
<accession>A0A0M0HMZ1</accession>
<keyword evidence="3" id="KW-1185">Reference proteome</keyword>
<dbReference type="STRING" id="693.AKJ17_08725"/>
<dbReference type="InterPro" id="IPR021370">
    <property type="entry name" value="DUF2987"/>
</dbReference>
<proteinExistence type="predicted"/>
<organism evidence="2 3">
    <name type="scientific">Vibrio nereis</name>
    <dbReference type="NCBI Taxonomy" id="693"/>
    <lineage>
        <taxon>Bacteria</taxon>
        <taxon>Pseudomonadati</taxon>
        <taxon>Pseudomonadota</taxon>
        <taxon>Gammaproteobacteria</taxon>
        <taxon>Vibrionales</taxon>
        <taxon>Vibrionaceae</taxon>
        <taxon>Vibrio</taxon>
    </lineage>
</organism>
<dbReference type="EMBL" id="LHPJ01000007">
    <property type="protein sequence ID" value="KOO03430.1"/>
    <property type="molecule type" value="Genomic_DNA"/>
</dbReference>
<evidence type="ECO:0008006" key="4">
    <source>
        <dbReference type="Google" id="ProtNLM"/>
    </source>
</evidence>
<evidence type="ECO:0000313" key="2">
    <source>
        <dbReference type="EMBL" id="KOO03430.1"/>
    </source>
</evidence>
<gene>
    <name evidence="2" type="ORF">AKJ17_08725</name>
</gene>
<dbReference type="Pfam" id="PF11205">
    <property type="entry name" value="DUF2987"/>
    <property type="match status" value="1"/>
</dbReference>
<name>A0A0M0HMZ1_VIBNE</name>
<feature type="chain" id="PRO_5005600064" description="DUF2987 domain-containing protein" evidence="1">
    <location>
        <begin position="24"/>
        <end position="219"/>
    </location>
</feature>
<dbReference type="RefSeq" id="WP_053395417.1">
    <property type="nucleotide sequence ID" value="NZ_CANLZT010000003.1"/>
</dbReference>
<reference evidence="3" key="1">
    <citation type="submission" date="2015-08" db="EMBL/GenBank/DDBJ databases">
        <title>Vibrio galatheae sp. nov., a novel member of the Vibrionaceae family isolated from the Solomon Islands.</title>
        <authorList>
            <person name="Giubergia S."/>
            <person name="Machado H."/>
            <person name="Mateiu R.V."/>
            <person name="Gram L."/>
        </authorList>
    </citation>
    <scope>NUCLEOTIDE SEQUENCE [LARGE SCALE GENOMIC DNA]</scope>
    <source>
        <strain evidence="3">DSM 19584</strain>
    </source>
</reference>
<dbReference type="PATRIC" id="fig|693.5.peg.1785"/>
<comment type="caution">
    <text evidence="2">The sequence shown here is derived from an EMBL/GenBank/DDBJ whole genome shotgun (WGS) entry which is preliminary data.</text>
</comment>
<dbReference type="Proteomes" id="UP000037515">
    <property type="component" value="Unassembled WGS sequence"/>
</dbReference>
<dbReference type="AlphaFoldDB" id="A0A0M0HMZ1"/>